<dbReference type="Proteomes" id="UP000501690">
    <property type="component" value="Linkage Group LG11"/>
</dbReference>
<keyword evidence="3" id="KW-1185">Reference proteome</keyword>
<feature type="transmembrane region" description="Helical" evidence="1">
    <location>
        <begin position="6"/>
        <end position="22"/>
    </location>
</feature>
<evidence type="ECO:0000313" key="2">
    <source>
        <dbReference type="EMBL" id="QCE13894.1"/>
    </source>
</evidence>
<dbReference type="AlphaFoldDB" id="A0A4D6NMJ5"/>
<feature type="transmembrane region" description="Helical" evidence="1">
    <location>
        <begin position="34"/>
        <end position="57"/>
    </location>
</feature>
<evidence type="ECO:0000313" key="3">
    <source>
        <dbReference type="Proteomes" id="UP000501690"/>
    </source>
</evidence>
<feature type="transmembrane region" description="Helical" evidence="1">
    <location>
        <begin position="63"/>
        <end position="80"/>
    </location>
</feature>
<keyword evidence="1" id="KW-0812">Transmembrane</keyword>
<keyword evidence="1" id="KW-1133">Transmembrane helix</keyword>
<sequence length="220" mass="23760">MGGVLVMVVAMVVVEGFGSGGMRVRRRWCGCGEVVVVGGDGCDVVLVVVMAMVVMWYGWLFLWWWWCGCGGGLVGSWWWWSCGVGGGCYGGVGGGCVVVVVVIMVDVLVVVVAVLVEIAQGQPLVGPNTLSSLLTFHLPPFQKQLIPLLLISPARCSARAHYSYVSKLKIPHFYLQLTILVRGVVVLGLHSLSCCSLLLHLKSGEYCHSRPSELVSPKRE</sequence>
<feature type="transmembrane region" description="Helical" evidence="1">
    <location>
        <begin position="92"/>
        <end position="116"/>
    </location>
</feature>
<evidence type="ECO:0000256" key="1">
    <source>
        <dbReference type="SAM" id="Phobius"/>
    </source>
</evidence>
<protein>
    <submittedName>
        <fullName evidence="2">Uncharacterized protein</fullName>
    </submittedName>
</protein>
<gene>
    <name evidence="2" type="ORF">DEO72_LG11g892</name>
</gene>
<proteinExistence type="predicted"/>
<reference evidence="2 3" key="1">
    <citation type="submission" date="2019-04" db="EMBL/GenBank/DDBJ databases">
        <title>An improved genome assembly and genetic linkage map for asparagus bean, Vigna unguiculata ssp. sesquipedialis.</title>
        <authorList>
            <person name="Xia Q."/>
            <person name="Zhang R."/>
            <person name="Dong Y."/>
        </authorList>
    </citation>
    <scope>NUCLEOTIDE SEQUENCE [LARGE SCALE GENOMIC DNA]</scope>
    <source>
        <tissue evidence="2">Leaf</tissue>
    </source>
</reference>
<organism evidence="2 3">
    <name type="scientific">Vigna unguiculata</name>
    <name type="common">Cowpea</name>
    <dbReference type="NCBI Taxonomy" id="3917"/>
    <lineage>
        <taxon>Eukaryota</taxon>
        <taxon>Viridiplantae</taxon>
        <taxon>Streptophyta</taxon>
        <taxon>Embryophyta</taxon>
        <taxon>Tracheophyta</taxon>
        <taxon>Spermatophyta</taxon>
        <taxon>Magnoliopsida</taxon>
        <taxon>eudicotyledons</taxon>
        <taxon>Gunneridae</taxon>
        <taxon>Pentapetalae</taxon>
        <taxon>rosids</taxon>
        <taxon>fabids</taxon>
        <taxon>Fabales</taxon>
        <taxon>Fabaceae</taxon>
        <taxon>Papilionoideae</taxon>
        <taxon>50 kb inversion clade</taxon>
        <taxon>NPAAA clade</taxon>
        <taxon>indigoferoid/millettioid clade</taxon>
        <taxon>Phaseoleae</taxon>
        <taxon>Vigna</taxon>
    </lineage>
</organism>
<dbReference type="EMBL" id="CP039355">
    <property type="protein sequence ID" value="QCE13894.1"/>
    <property type="molecule type" value="Genomic_DNA"/>
</dbReference>
<keyword evidence="1" id="KW-0472">Membrane</keyword>
<feature type="transmembrane region" description="Helical" evidence="1">
    <location>
        <begin position="173"/>
        <end position="201"/>
    </location>
</feature>
<accession>A0A4D6NMJ5</accession>
<name>A0A4D6NMJ5_VIGUN</name>